<sequence>MEEVRKISAETGVTKIHLNVHVNHDRTDAHRLYFKNGFEICAYHFRCDPK</sequence>
<dbReference type="Gene3D" id="3.40.630.30">
    <property type="match status" value="1"/>
</dbReference>
<dbReference type="EMBL" id="FMTB01000008">
    <property type="protein sequence ID" value="SCW09768.1"/>
    <property type="molecule type" value="Genomic_DNA"/>
</dbReference>
<dbReference type="Proteomes" id="UP000182484">
    <property type="component" value="Unassembled WGS sequence"/>
</dbReference>
<accession>A0AB74EPC0</accession>
<dbReference type="SUPFAM" id="SSF55729">
    <property type="entry name" value="Acyl-CoA N-acyltransferases (Nat)"/>
    <property type="match status" value="1"/>
</dbReference>
<comment type="caution">
    <text evidence="1">The sequence shown here is derived from an EMBL/GenBank/DDBJ whole genome shotgun (WGS) entry which is preliminary data.</text>
</comment>
<organism evidence="1 2">
    <name type="scientific">Neisseria gonorrhoeae</name>
    <dbReference type="NCBI Taxonomy" id="485"/>
    <lineage>
        <taxon>Bacteria</taxon>
        <taxon>Pseudomonadati</taxon>
        <taxon>Pseudomonadota</taxon>
        <taxon>Betaproteobacteria</taxon>
        <taxon>Neisseriales</taxon>
        <taxon>Neisseriaceae</taxon>
        <taxon>Neisseria</taxon>
    </lineage>
</organism>
<name>A0AB74EPC0_NEIGO</name>
<evidence type="ECO:0000313" key="2">
    <source>
        <dbReference type="Proteomes" id="UP000182484"/>
    </source>
</evidence>
<gene>
    <name evidence="1" type="ORF">ESCNG_160020</name>
</gene>
<proteinExistence type="predicted"/>
<dbReference type="InterPro" id="IPR016181">
    <property type="entry name" value="Acyl_CoA_acyltransferase"/>
</dbReference>
<reference evidence="1 2" key="1">
    <citation type="submission" date="2016-09" db="EMBL/GenBank/DDBJ databases">
        <authorList>
            <person name="Kumanski S."/>
            <person name="Beatrice B."/>
        </authorList>
    </citation>
    <scope>NUCLEOTIDE SEQUENCE [LARGE SCALE GENOMIC DNA]</scope>
    <source>
        <strain evidence="1">Mankind</strain>
    </source>
</reference>
<evidence type="ECO:0000313" key="1">
    <source>
        <dbReference type="EMBL" id="SCW09768.1"/>
    </source>
</evidence>
<protein>
    <submittedName>
        <fullName evidence="1">Uncharacterized protein</fullName>
    </submittedName>
</protein>
<dbReference type="AlphaFoldDB" id="A0AB74EPC0"/>